<dbReference type="EMBL" id="LT853693">
    <property type="protein sequence ID" value="SMQ47156.1"/>
    <property type="molecule type" value="Genomic_DNA"/>
</dbReference>
<evidence type="ECO:0000256" key="1">
    <source>
        <dbReference type="SAM" id="MobiDB-lite"/>
    </source>
</evidence>
<feature type="compositionally biased region" description="Acidic residues" evidence="1">
    <location>
        <begin position="188"/>
        <end position="201"/>
    </location>
</feature>
<accession>A0A1X7RI99</accession>
<evidence type="ECO:0008006" key="4">
    <source>
        <dbReference type="Google" id="ProtNLM"/>
    </source>
</evidence>
<dbReference type="CDD" id="cd12261">
    <property type="entry name" value="RRM1_3_MRN1"/>
    <property type="match status" value="1"/>
</dbReference>
<name>A0A1X7RI99_ZYMT9</name>
<feature type="compositionally biased region" description="Polar residues" evidence="1">
    <location>
        <begin position="141"/>
        <end position="153"/>
    </location>
</feature>
<organism evidence="2 3">
    <name type="scientific">Zymoseptoria tritici (strain ST99CH_3D7)</name>
    <dbReference type="NCBI Taxonomy" id="1276538"/>
    <lineage>
        <taxon>Eukaryota</taxon>
        <taxon>Fungi</taxon>
        <taxon>Dikarya</taxon>
        <taxon>Ascomycota</taxon>
        <taxon>Pezizomycotina</taxon>
        <taxon>Dothideomycetes</taxon>
        <taxon>Dothideomycetidae</taxon>
        <taxon>Mycosphaerellales</taxon>
        <taxon>Mycosphaerellaceae</taxon>
        <taxon>Zymoseptoria</taxon>
    </lineage>
</organism>
<dbReference type="SUPFAM" id="SSF54928">
    <property type="entry name" value="RNA-binding domain, RBD"/>
    <property type="match status" value="1"/>
</dbReference>
<reference evidence="2 3" key="1">
    <citation type="submission" date="2016-06" db="EMBL/GenBank/DDBJ databases">
        <authorList>
            <person name="Kjaerup R.B."/>
            <person name="Dalgaard T.S."/>
            <person name="Juul-Madsen H.R."/>
        </authorList>
    </citation>
    <scope>NUCLEOTIDE SEQUENCE [LARGE SCALE GENOMIC DNA]</scope>
</reference>
<evidence type="ECO:0000313" key="2">
    <source>
        <dbReference type="EMBL" id="SMQ47156.1"/>
    </source>
</evidence>
<dbReference type="GO" id="GO:0003676">
    <property type="term" value="F:nucleic acid binding"/>
    <property type="evidence" value="ECO:0007669"/>
    <property type="project" value="InterPro"/>
</dbReference>
<keyword evidence="3" id="KW-1185">Reference proteome</keyword>
<gene>
    <name evidence="2" type="ORF">ZT3D7_G2303</name>
</gene>
<dbReference type="InterPro" id="IPR035979">
    <property type="entry name" value="RBD_domain_sf"/>
</dbReference>
<sequence>MTPCAVPCLIPQHHCWTRSHRTMASSEQVTVDKSYFDALLRRADFHTNARILEPRNVPRVTISQEEYDVLLRSSQEYDFLKNQLLQGGLSHEALESLLVGAGDAELDQNGTDWADEVTDTQYTRRNTETQRRYQPHAFGNENGSQNFNSTPGQARTHYTAHAPSPTSLKVPSTHRNGTNGASHNPEDAFGDNDSFLDEESPAEAFSTGVHNENQRTLYFTGFPPRTTYEDLVSVIRGGKLLSINLRSEKSATVTFLDGAAEYLTWAKRNDVYIHSKRIEVRWAERQFRLNNHIAHKITNGATRNIRIRGATDKGLTEDVIRDDMEHIHNLIIISVDFRKGDAFVSTNSVHNALFARTCMMSRSSYKGCKIEFYPDECDVPLPARNLHVKNGGREPDARNTSLANRFDMLDIDGTGSSDDEGGVAT</sequence>
<feature type="region of interest" description="Disordered" evidence="1">
    <location>
        <begin position="125"/>
        <end position="208"/>
    </location>
</feature>
<protein>
    <recommendedName>
        <fullName evidence="4">RRM domain-containing protein</fullName>
    </recommendedName>
</protein>
<proteinExistence type="predicted"/>
<dbReference type="STRING" id="1276538.A0A1X7RI99"/>
<evidence type="ECO:0000313" key="3">
    <source>
        <dbReference type="Proteomes" id="UP000215127"/>
    </source>
</evidence>
<dbReference type="Proteomes" id="UP000215127">
    <property type="component" value="Chromosome 2"/>
</dbReference>
<dbReference type="AlphaFoldDB" id="A0A1X7RI99"/>
<feature type="compositionally biased region" description="Polar residues" evidence="1">
    <location>
        <begin position="164"/>
        <end position="182"/>
    </location>
</feature>